<reference evidence="2 3" key="1">
    <citation type="submission" date="2020-08" db="EMBL/GenBank/DDBJ databases">
        <title>Sequencing the genomes of 1000 actinobacteria strains.</title>
        <authorList>
            <person name="Klenk H.-P."/>
        </authorList>
    </citation>
    <scope>NUCLEOTIDE SEQUENCE [LARGE SCALE GENOMIC DNA]</scope>
    <source>
        <strain evidence="2 3">DSM 45913</strain>
    </source>
</reference>
<dbReference type="EMBL" id="JACHJB010000001">
    <property type="protein sequence ID" value="MBB6345534.1"/>
    <property type="molecule type" value="Genomic_DNA"/>
</dbReference>
<accession>A0A7X0BZ23</accession>
<feature type="compositionally biased region" description="Basic and acidic residues" evidence="1">
    <location>
        <begin position="1"/>
        <end position="14"/>
    </location>
</feature>
<comment type="caution">
    <text evidence="2">The sequence shown here is derived from an EMBL/GenBank/DDBJ whole genome shotgun (WGS) entry which is preliminary data.</text>
</comment>
<keyword evidence="3" id="KW-1185">Reference proteome</keyword>
<gene>
    <name evidence="2" type="ORF">FHU36_002043</name>
</gene>
<feature type="compositionally biased region" description="Polar residues" evidence="1">
    <location>
        <begin position="15"/>
        <end position="27"/>
    </location>
</feature>
<dbReference type="Proteomes" id="UP000583800">
    <property type="component" value="Unassembled WGS sequence"/>
</dbReference>
<dbReference type="AlphaFoldDB" id="A0A7X0BZ23"/>
<feature type="region of interest" description="Disordered" evidence="1">
    <location>
        <begin position="1"/>
        <end position="37"/>
    </location>
</feature>
<evidence type="ECO:0000313" key="2">
    <source>
        <dbReference type="EMBL" id="MBB6345534.1"/>
    </source>
</evidence>
<sequence length="37" mass="4220">MHNERQSREHRYLSEESTTQLKPTSDTGGIATIDSDK</sequence>
<organism evidence="2 3">
    <name type="scientific">Nonomuraea muscovyensis</name>
    <dbReference type="NCBI Taxonomy" id="1124761"/>
    <lineage>
        <taxon>Bacteria</taxon>
        <taxon>Bacillati</taxon>
        <taxon>Actinomycetota</taxon>
        <taxon>Actinomycetes</taxon>
        <taxon>Streptosporangiales</taxon>
        <taxon>Streptosporangiaceae</taxon>
        <taxon>Nonomuraea</taxon>
    </lineage>
</organism>
<name>A0A7X0BZ23_9ACTN</name>
<evidence type="ECO:0000313" key="3">
    <source>
        <dbReference type="Proteomes" id="UP000583800"/>
    </source>
</evidence>
<evidence type="ECO:0000256" key="1">
    <source>
        <dbReference type="SAM" id="MobiDB-lite"/>
    </source>
</evidence>
<proteinExistence type="predicted"/>
<protein>
    <submittedName>
        <fullName evidence="2">Uncharacterized protein</fullName>
    </submittedName>
</protein>